<sequence length="805" mass="91152">MHINSVKVLNKHGFHLQVNIGCVSKLLFRNMLAFLFITIFLENDTERSYKSQVCGQILPQPTVFNRIEERRNFSLLYNSRIQNSTPKINLNDERFPWNDDLGFWKQSKNISKNYMLIKSLPQIVPLPTKIALVDKSTSPFEVMKQLYKDFLVDYASKKEWSSVELIIPQNDFSSLCEDFKVSLSLSKATLSITCANEWICNSTMCNDTKRPIVVADFINGDKKVGDLAPISQHMLINYSPRRPIVLLAGNESSISTLLERVQPEALRNYKWTLVKPVFNNSVFHDNSSFAIYDVYGFASSLSPLSQNLGVWTSVGGLELDSSNETSLTNFQQRTLRVTTLGASPVVYVHRASNSVIATGYLPDILESISLLLNFKYVMMTPSDGKFGDIGQDGNWTGMVGNLQRNEADIALMSFGYTKSRQSAMDFSPPVEYSATRLLIRRDWQTGELKWDAFFRPFDWKVWLTFPVLILLGAFTLVVFSKFRLFETTPGHSVWLLSTCFLLQGQREHSNIYVTPYRIAVGTFWLLAVFIFACYTARLTSFLAADTVKMPIKDLNEAVRSHSWKIGLVKGSSFLERVKESRATEMALLWKRLQADNSGLVSGIQDGVAKVYKERFIFFTGELVPSFLVKGNCSYAWLPGKYFPGFGYMGYQKGLPYASAISHTVAKLRETGQMKRIFKKWWGAEATCSGSSDSITPISLLETGSAFLILIIGASISFSFVLIEFLSSAKQENWQTRTWKHHLSPHEFGAPIVHDTMAHLIPVLAQDKTIIWSIEDRNYGTAKTNKVYDSSKIKMYSKTTVDNNRS</sequence>
<gene>
    <name evidence="15" type="ORF">ODALV1_LOCUS16973</name>
</gene>
<dbReference type="InterPro" id="IPR015683">
    <property type="entry name" value="Ionotropic_Glu_rcpt"/>
</dbReference>
<keyword evidence="7 12" id="KW-0472">Membrane</keyword>
<evidence type="ECO:0000256" key="12">
    <source>
        <dbReference type="SAM" id="Phobius"/>
    </source>
</evidence>
<organism evidence="15 16">
    <name type="scientific">Orchesella dallaii</name>
    <dbReference type="NCBI Taxonomy" id="48710"/>
    <lineage>
        <taxon>Eukaryota</taxon>
        <taxon>Metazoa</taxon>
        <taxon>Ecdysozoa</taxon>
        <taxon>Arthropoda</taxon>
        <taxon>Hexapoda</taxon>
        <taxon>Collembola</taxon>
        <taxon>Entomobryomorpha</taxon>
        <taxon>Entomobryoidea</taxon>
        <taxon>Orchesellidae</taxon>
        <taxon>Orchesellinae</taxon>
        <taxon>Orchesella</taxon>
    </lineage>
</organism>
<comment type="similarity">
    <text evidence="2">Belongs to the glutamate-gated ion channel (TC 1.A.10.1) family.</text>
</comment>
<feature type="domain" description="Ionotropic glutamate receptor C-terminal" evidence="13">
    <location>
        <begin position="334"/>
        <end position="683"/>
    </location>
</feature>
<keyword evidence="3" id="KW-0813">Transport</keyword>
<evidence type="ECO:0000259" key="14">
    <source>
        <dbReference type="SMART" id="SM00918"/>
    </source>
</evidence>
<feature type="transmembrane region" description="Helical" evidence="12">
    <location>
        <begin position="705"/>
        <end position="726"/>
    </location>
</feature>
<protein>
    <recommendedName>
        <fullName evidence="17">Glutamate receptor</fullName>
    </recommendedName>
</protein>
<dbReference type="EMBL" id="CAXLJM020000051">
    <property type="protein sequence ID" value="CAL8115696.1"/>
    <property type="molecule type" value="Genomic_DNA"/>
</dbReference>
<dbReference type="Pfam" id="PF10613">
    <property type="entry name" value="Lig_chan-Glu_bd"/>
    <property type="match status" value="1"/>
</dbReference>
<evidence type="ECO:0000313" key="15">
    <source>
        <dbReference type="EMBL" id="CAL8115696.1"/>
    </source>
</evidence>
<feature type="domain" description="Ionotropic glutamate receptor L-glutamate and glycine-binding" evidence="14">
    <location>
        <begin position="344"/>
        <end position="404"/>
    </location>
</feature>
<evidence type="ECO:0000256" key="8">
    <source>
        <dbReference type="ARBA" id="ARBA00023170"/>
    </source>
</evidence>
<keyword evidence="6" id="KW-0406">Ion transport</keyword>
<feature type="transmembrane region" description="Helical" evidence="12">
    <location>
        <begin position="516"/>
        <end position="537"/>
    </location>
</feature>
<evidence type="ECO:0000256" key="10">
    <source>
        <dbReference type="ARBA" id="ARBA00023286"/>
    </source>
</evidence>
<evidence type="ECO:0000256" key="1">
    <source>
        <dbReference type="ARBA" id="ARBA00004141"/>
    </source>
</evidence>
<evidence type="ECO:0000313" key="16">
    <source>
        <dbReference type="Proteomes" id="UP001642540"/>
    </source>
</evidence>
<dbReference type="InterPro" id="IPR001320">
    <property type="entry name" value="Iontro_rcpt_C"/>
</dbReference>
<keyword evidence="8" id="KW-0675">Receptor</keyword>
<dbReference type="Gene3D" id="3.40.190.10">
    <property type="entry name" value="Periplasmic binding protein-like II"/>
    <property type="match status" value="3"/>
</dbReference>
<dbReference type="Pfam" id="PF00060">
    <property type="entry name" value="Lig_chan"/>
    <property type="match status" value="1"/>
</dbReference>
<evidence type="ECO:0008006" key="17">
    <source>
        <dbReference type="Google" id="ProtNLM"/>
    </source>
</evidence>
<dbReference type="SUPFAM" id="SSF53850">
    <property type="entry name" value="Periplasmic binding protein-like II"/>
    <property type="match status" value="1"/>
</dbReference>
<comment type="subcellular location">
    <subcellularLocation>
        <location evidence="1">Membrane</location>
        <topology evidence="1">Multi-pass membrane protein</topology>
    </subcellularLocation>
</comment>
<evidence type="ECO:0000256" key="6">
    <source>
        <dbReference type="ARBA" id="ARBA00023065"/>
    </source>
</evidence>
<feature type="transmembrane region" description="Helical" evidence="12">
    <location>
        <begin position="459"/>
        <end position="479"/>
    </location>
</feature>
<keyword evidence="10" id="KW-1071">Ligand-gated ion channel</keyword>
<proteinExistence type="inferred from homology"/>
<dbReference type="InterPro" id="IPR019594">
    <property type="entry name" value="Glu/Gly-bd"/>
</dbReference>
<keyword evidence="11" id="KW-0407">Ion channel</keyword>
<keyword evidence="5 12" id="KW-1133">Transmembrane helix</keyword>
<evidence type="ECO:0000256" key="11">
    <source>
        <dbReference type="ARBA" id="ARBA00023303"/>
    </source>
</evidence>
<evidence type="ECO:0000256" key="7">
    <source>
        <dbReference type="ARBA" id="ARBA00023136"/>
    </source>
</evidence>
<evidence type="ECO:0000256" key="4">
    <source>
        <dbReference type="ARBA" id="ARBA00022692"/>
    </source>
</evidence>
<dbReference type="Proteomes" id="UP001642540">
    <property type="component" value="Unassembled WGS sequence"/>
</dbReference>
<keyword evidence="9" id="KW-0325">Glycoprotein</keyword>
<comment type="caution">
    <text evidence="15">The sequence shown here is derived from an EMBL/GenBank/DDBJ whole genome shotgun (WGS) entry which is preliminary data.</text>
</comment>
<keyword evidence="16" id="KW-1185">Reference proteome</keyword>
<evidence type="ECO:0000256" key="5">
    <source>
        <dbReference type="ARBA" id="ARBA00022989"/>
    </source>
</evidence>
<evidence type="ECO:0000256" key="2">
    <source>
        <dbReference type="ARBA" id="ARBA00008685"/>
    </source>
</evidence>
<dbReference type="SMART" id="SM00079">
    <property type="entry name" value="PBPe"/>
    <property type="match status" value="1"/>
</dbReference>
<keyword evidence="4 12" id="KW-0812">Transmembrane</keyword>
<name>A0ABP1R409_9HEXA</name>
<dbReference type="SMART" id="SM00918">
    <property type="entry name" value="Lig_chan-Glu_bd"/>
    <property type="match status" value="1"/>
</dbReference>
<reference evidence="15 16" key="1">
    <citation type="submission" date="2024-08" db="EMBL/GenBank/DDBJ databases">
        <authorList>
            <person name="Cucini C."/>
            <person name="Frati F."/>
        </authorList>
    </citation>
    <scope>NUCLEOTIDE SEQUENCE [LARGE SCALE GENOMIC DNA]</scope>
</reference>
<evidence type="ECO:0000256" key="9">
    <source>
        <dbReference type="ARBA" id="ARBA00023180"/>
    </source>
</evidence>
<dbReference type="PANTHER" id="PTHR18966">
    <property type="entry name" value="IONOTROPIC GLUTAMATE RECEPTOR"/>
    <property type="match status" value="1"/>
</dbReference>
<evidence type="ECO:0000259" key="13">
    <source>
        <dbReference type="SMART" id="SM00079"/>
    </source>
</evidence>
<accession>A0ABP1R409</accession>
<evidence type="ECO:0000256" key="3">
    <source>
        <dbReference type="ARBA" id="ARBA00022448"/>
    </source>
</evidence>